<feature type="region of interest" description="Disordered" evidence="1">
    <location>
        <begin position="55"/>
        <end position="92"/>
    </location>
</feature>
<dbReference type="EMBL" id="CP036343">
    <property type="protein sequence ID" value="QDT91564.1"/>
    <property type="molecule type" value="Genomic_DNA"/>
</dbReference>
<dbReference type="OrthoDB" id="285740at2"/>
<evidence type="ECO:0000313" key="2">
    <source>
        <dbReference type="EMBL" id="QDT91564.1"/>
    </source>
</evidence>
<feature type="compositionally biased region" description="Basic and acidic residues" evidence="1">
    <location>
        <begin position="55"/>
        <end position="77"/>
    </location>
</feature>
<dbReference type="AlphaFoldDB" id="A0A517VEX9"/>
<dbReference type="KEGG" id="gax:Pan161_32230"/>
<evidence type="ECO:0000256" key="1">
    <source>
        <dbReference type="SAM" id="MobiDB-lite"/>
    </source>
</evidence>
<dbReference type="Proteomes" id="UP000316855">
    <property type="component" value="Chromosome"/>
</dbReference>
<dbReference type="RefSeq" id="WP_145228516.1">
    <property type="nucleotide sequence ID" value="NZ_CP036343.1"/>
</dbReference>
<proteinExistence type="predicted"/>
<accession>A0A517VEX9</accession>
<keyword evidence="3" id="KW-1185">Reference proteome</keyword>
<organism evidence="2 3">
    <name type="scientific">Gimesia algae</name>
    <dbReference type="NCBI Taxonomy" id="2527971"/>
    <lineage>
        <taxon>Bacteria</taxon>
        <taxon>Pseudomonadati</taxon>
        <taxon>Planctomycetota</taxon>
        <taxon>Planctomycetia</taxon>
        <taxon>Planctomycetales</taxon>
        <taxon>Planctomycetaceae</taxon>
        <taxon>Gimesia</taxon>
    </lineage>
</organism>
<evidence type="ECO:0008006" key="4">
    <source>
        <dbReference type="Google" id="ProtNLM"/>
    </source>
</evidence>
<protein>
    <recommendedName>
        <fullName evidence="4">Protein required for attachment to host cells</fullName>
    </recommendedName>
</protein>
<reference evidence="2 3" key="1">
    <citation type="submission" date="2019-02" db="EMBL/GenBank/DDBJ databases">
        <title>Deep-cultivation of Planctomycetes and their phenomic and genomic characterization uncovers novel biology.</title>
        <authorList>
            <person name="Wiegand S."/>
            <person name="Jogler M."/>
            <person name="Boedeker C."/>
            <person name="Pinto D."/>
            <person name="Vollmers J."/>
            <person name="Rivas-Marin E."/>
            <person name="Kohn T."/>
            <person name="Peeters S.H."/>
            <person name="Heuer A."/>
            <person name="Rast P."/>
            <person name="Oberbeckmann S."/>
            <person name="Bunk B."/>
            <person name="Jeske O."/>
            <person name="Meyerdierks A."/>
            <person name="Storesund J.E."/>
            <person name="Kallscheuer N."/>
            <person name="Luecker S."/>
            <person name="Lage O.M."/>
            <person name="Pohl T."/>
            <person name="Merkel B.J."/>
            <person name="Hornburger P."/>
            <person name="Mueller R.-W."/>
            <person name="Bruemmer F."/>
            <person name="Labrenz M."/>
            <person name="Spormann A.M."/>
            <person name="Op den Camp H."/>
            <person name="Overmann J."/>
            <person name="Amann R."/>
            <person name="Jetten M.S.M."/>
            <person name="Mascher T."/>
            <person name="Medema M.H."/>
            <person name="Devos D.P."/>
            <person name="Kaster A.-K."/>
            <person name="Ovreas L."/>
            <person name="Rohde M."/>
            <person name="Galperin M.Y."/>
            <person name="Jogler C."/>
        </authorList>
    </citation>
    <scope>NUCLEOTIDE SEQUENCE [LARGE SCALE GENOMIC DNA]</scope>
    <source>
        <strain evidence="2 3">Pan161</strain>
    </source>
</reference>
<name>A0A517VEX9_9PLAN</name>
<dbReference type="InterPro" id="IPR019291">
    <property type="entry name" value="Host_attachment_protein"/>
</dbReference>
<evidence type="ECO:0000313" key="3">
    <source>
        <dbReference type="Proteomes" id="UP000316855"/>
    </source>
</evidence>
<sequence length="167" mass="18915">MTTWILVADRAQARILVPEEAGAESLRQHVDFSGRAGYLAPDVEEPKTLTEQGDFIHPESHLSRQAVETDRPGRFDTTRSAQHSGDPEQDFKHQTAEHFAKELVGYLEKARQENQLDQLVLVAAPLFLGTLRKTLTSSLSQMVTLELDKDYTKLKPDEIRKHLPEEL</sequence>
<dbReference type="Pfam" id="PF10116">
    <property type="entry name" value="Host_attach"/>
    <property type="match status" value="1"/>
</dbReference>
<gene>
    <name evidence="2" type="ORF">Pan161_32230</name>
</gene>